<dbReference type="PANTHER" id="PTHR30483:SF6">
    <property type="entry name" value="PERIPLASMIC BINDING PROTEIN OF ABC TRANSPORTER FOR NATURAL AMINO ACIDS"/>
    <property type="match status" value="1"/>
</dbReference>
<dbReference type="InterPro" id="IPR051010">
    <property type="entry name" value="BCAA_transport"/>
</dbReference>
<comment type="similarity">
    <text evidence="1">Belongs to the leucine-binding protein family.</text>
</comment>
<dbReference type="InterPro" id="IPR028082">
    <property type="entry name" value="Peripla_BP_I"/>
</dbReference>
<dbReference type="Proteomes" id="UP000177171">
    <property type="component" value="Unassembled WGS sequence"/>
</dbReference>
<reference evidence="4 5" key="1">
    <citation type="journal article" date="2016" name="Nat. Commun.">
        <title>Thousands of microbial genomes shed light on interconnected biogeochemical processes in an aquifer system.</title>
        <authorList>
            <person name="Anantharaman K."/>
            <person name="Brown C.T."/>
            <person name="Hug L.A."/>
            <person name="Sharon I."/>
            <person name="Castelle C.J."/>
            <person name="Probst A.J."/>
            <person name="Thomas B.C."/>
            <person name="Singh A."/>
            <person name="Wilkins M.J."/>
            <person name="Karaoz U."/>
            <person name="Brodie E.L."/>
            <person name="Williams K.H."/>
            <person name="Hubbard S.S."/>
            <person name="Banfield J.F."/>
        </authorList>
    </citation>
    <scope>NUCLEOTIDE SEQUENCE [LARGE SCALE GENOMIC DNA]</scope>
</reference>
<evidence type="ECO:0000313" key="4">
    <source>
        <dbReference type="EMBL" id="OHA13141.1"/>
    </source>
</evidence>
<dbReference type="Pfam" id="PF13458">
    <property type="entry name" value="Peripla_BP_6"/>
    <property type="match status" value="1"/>
</dbReference>
<dbReference type="EMBL" id="MHQY01000033">
    <property type="protein sequence ID" value="OHA13141.1"/>
    <property type="molecule type" value="Genomic_DNA"/>
</dbReference>
<dbReference type="SUPFAM" id="SSF53822">
    <property type="entry name" value="Periplasmic binding protein-like I"/>
    <property type="match status" value="1"/>
</dbReference>
<dbReference type="PANTHER" id="PTHR30483">
    <property type="entry name" value="LEUCINE-SPECIFIC-BINDING PROTEIN"/>
    <property type="match status" value="1"/>
</dbReference>
<name>A0A1G2LQR8_9BACT</name>
<organism evidence="4 5">
    <name type="scientific">Candidatus Sungbacteria bacterium RIFCSPLOWO2_12_FULL_41_11</name>
    <dbReference type="NCBI Taxonomy" id="1802286"/>
    <lineage>
        <taxon>Bacteria</taxon>
        <taxon>Candidatus Sungiibacteriota</taxon>
    </lineage>
</organism>
<evidence type="ECO:0000256" key="1">
    <source>
        <dbReference type="ARBA" id="ARBA00010062"/>
    </source>
</evidence>
<feature type="domain" description="Leucine-binding protein" evidence="3">
    <location>
        <begin position="6"/>
        <end position="351"/>
    </location>
</feature>
<evidence type="ECO:0000256" key="2">
    <source>
        <dbReference type="ARBA" id="ARBA00022729"/>
    </source>
</evidence>
<dbReference type="InterPro" id="IPR028081">
    <property type="entry name" value="Leu-bd"/>
</dbReference>
<keyword evidence="2" id="KW-0732">Signal</keyword>
<accession>A0A1G2LQR8</accession>
<comment type="caution">
    <text evidence="4">The sequence shown here is derived from an EMBL/GenBank/DDBJ whole genome shotgun (WGS) entry which is preliminary data.</text>
</comment>
<dbReference type="CDD" id="cd06268">
    <property type="entry name" value="PBP1_ABC_transporter_LIVBP-like"/>
    <property type="match status" value="1"/>
</dbReference>
<proteinExistence type="inferred from homology"/>
<evidence type="ECO:0000259" key="3">
    <source>
        <dbReference type="Pfam" id="PF13458"/>
    </source>
</evidence>
<gene>
    <name evidence="4" type="ORF">A3G49_02130</name>
</gene>
<dbReference type="Gene3D" id="3.40.50.2300">
    <property type="match status" value="2"/>
</dbReference>
<dbReference type="AlphaFoldDB" id="A0A1G2LQR8"/>
<sequence>MKKTETIKLGFISGLSGVYSWSAQNQLQGVILATQEMNKNGGIDGRQIEIIIRDDETKPELAAKLTRKLIQEDKADFIIGGLSADTQLWINKETRAAGKIFMSLGQSNDLTKAQNLGPYTFHHALTPYMTVQGTGKWVFENLGKDWFIIVADYAWGQAVQKDYENLSKRMGARCVGVAKTPFPLKGKEDIMKHVPEILRKKPEVLIGANYGAEQLIFMEVANKMGLKRKMSIVNTLSEINVIERVPPEEAVGMYWGVSFYWGLADILPAAKKFVSAYQRRFGQVPSSYSAYGYSGACEIFYAIRKLGTYPIDAAAVSRELEGRTFSHYKTPEWWRPCDHQAFQDHYILKLKGTEERKNKNDISEIIGTTSWELDFERTCEALGHQKNTWGHIDPPPPSYAN</sequence>
<protein>
    <recommendedName>
        <fullName evidence="3">Leucine-binding protein domain-containing protein</fullName>
    </recommendedName>
</protein>
<evidence type="ECO:0000313" key="5">
    <source>
        <dbReference type="Proteomes" id="UP000177171"/>
    </source>
</evidence>